<dbReference type="InterPro" id="IPR006073">
    <property type="entry name" value="GTP-bd"/>
</dbReference>
<dbReference type="InterPro" id="IPR027417">
    <property type="entry name" value="P-loop_NTPase"/>
</dbReference>
<feature type="domain" description="DUF8212" evidence="6">
    <location>
        <begin position="225"/>
        <end position="262"/>
    </location>
</feature>
<feature type="coiled-coil region" evidence="2">
    <location>
        <begin position="573"/>
        <end position="628"/>
    </location>
</feature>
<name>A0AA39CGW2_9EURO</name>
<feature type="region of interest" description="Disordered" evidence="3">
    <location>
        <begin position="1075"/>
        <end position="1097"/>
    </location>
</feature>
<evidence type="ECO:0000259" key="6">
    <source>
        <dbReference type="Pfam" id="PF26640"/>
    </source>
</evidence>
<dbReference type="PROSITE" id="PS50088">
    <property type="entry name" value="ANK_REPEAT"/>
    <property type="match status" value="4"/>
</dbReference>
<keyword evidence="2" id="KW-0175">Coiled coil</keyword>
<evidence type="ECO:0000256" key="3">
    <source>
        <dbReference type="SAM" id="MobiDB-lite"/>
    </source>
</evidence>
<dbReference type="Proteomes" id="UP001172673">
    <property type="component" value="Unassembled WGS sequence"/>
</dbReference>
<dbReference type="InterPro" id="IPR010730">
    <property type="entry name" value="HET"/>
</dbReference>
<dbReference type="GO" id="GO:0005525">
    <property type="term" value="F:GTP binding"/>
    <property type="evidence" value="ECO:0007669"/>
    <property type="project" value="InterPro"/>
</dbReference>
<keyword evidence="1" id="KW-0040">ANK repeat</keyword>
<feature type="repeat" description="ANK" evidence="1">
    <location>
        <begin position="656"/>
        <end position="688"/>
    </location>
</feature>
<feature type="repeat" description="ANK" evidence="1">
    <location>
        <begin position="689"/>
        <end position="721"/>
    </location>
</feature>
<dbReference type="Pfam" id="PF12796">
    <property type="entry name" value="Ank_2"/>
    <property type="match status" value="1"/>
</dbReference>
<gene>
    <name evidence="7" type="ORF">H2200_007189</name>
</gene>
<evidence type="ECO:0008006" key="9">
    <source>
        <dbReference type="Google" id="ProtNLM"/>
    </source>
</evidence>
<accession>A0AA39CGW2</accession>
<dbReference type="PRINTS" id="PR01415">
    <property type="entry name" value="ANKYRIN"/>
</dbReference>
<dbReference type="Pfam" id="PF26640">
    <property type="entry name" value="DUF8212"/>
    <property type="match status" value="1"/>
</dbReference>
<dbReference type="InterPro" id="IPR058525">
    <property type="entry name" value="DUF8212"/>
</dbReference>
<feature type="repeat" description="ANK" evidence="1">
    <location>
        <begin position="722"/>
        <end position="754"/>
    </location>
</feature>
<comment type="caution">
    <text evidence="7">The sequence shown here is derived from an EMBL/GenBank/DDBJ whole genome shotgun (WGS) entry which is preliminary data.</text>
</comment>
<evidence type="ECO:0000259" key="4">
    <source>
        <dbReference type="Pfam" id="PF01926"/>
    </source>
</evidence>
<feature type="coiled-coil region" evidence="2">
    <location>
        <begin position="997"/>
        <end position="1024"/>
    </location>
</feature>
<dbReference type="InterPro" id="IPR002110">
    <property type="entry name" value="Ankyrin_rpt"/>
</dbReference>
<evidence type="ECO:0000313" key="8">
    <source>
        <dbReference type="Proteomes" id="UP001172673"/>
    </source>
</evidence>
<dbReference type="AlphaFoldDB" id="A0AA39CGW2"/>
<dbReference type="Pfam" id="PF06985">
    <property type="entry name" value="HET"/>
    <property type="match status" value="1"/>
</dbReference>
<organism evidence="7 8">
    <name type="scientific">Cladophialophora chaetospira</name>
    <dbReference type="NCBI Taxonomy" id="386627"/>
    <lineage>
        <taxon>Eukaryota</taxon>
        <taxon>Fungi</taxon>
        <taxon>Dikarya</taxon>
        <taxon>Ascomycota</taxon>
        <taxon>Pezizomycotina</taxon>
        <taxon>Eurotiomycetes</taxon>
        <taxon>Chaetothyriomycetidae</taxon>
        <taxon>Chaetothyriales</taxon>
        <taxon>Herpotrichiellaceae</taxon>
        <taxon>Cladophialophora</taxon>
    </lineage>
</organism>
<feature type="repeat" description="ANK" evidence="1">
    <location>
        <begin position="755"/>
        <end position="775"/>
    </location>
</feature>
<dbReference type="SUPFAM" id="SSF52540">
    <property type="entry name" value="P-loop containing nucleoside triphosphate hydrolases"/>
    <property type="match status" value="1"/>
</dbReference>
<proteinExistence type="predicted"/>
<dbReference type="SMART" id="SM00248">
    <property type="entry name" value="ANK"/>
    <property type="match status" value="4"/>
</dbReference>
<dbReference type="EMBL" id="JAPDRK010000010">
    <property type="protein sequence ID" value="KAJ9608201.1"/>
    <property type="molecule type" value="Genomic_DNA"/>
</dbReference>
<dbReference type="PROSITE" id="PS50297">
    <property type="entry name" value="ANK_REP_REGION"/>
    <property type="match status" value="4"/>
</dbReference>
<dbReference type="Gene3D" id="1.25.40.20">
    <property type="entry name" value="Ankyrin repeat-containing domain"/>
    <property type="match status" value="2"/>
</dbReference>
<evidence type="ECO:0000256" key="2">
    <source>
        <dbReference type="SAM" id="Coils"/>
    </source>
</evidence>
<dbReference type="PANTHER" id="PTHR10622">
    <property type="entry name" value="HET DOMAIN-CONTAINING PROTEIN"/>
    <property type="match status" value="1"/>
</dbReference>
<evidence type="ECO:0000256" key="1">
    <source>
        <dbReference type="PROSITE-ProRule" id="PRU00023"/>
    </source>
</evidence>
<dbReference type="Pfam" id="PF13637">
    <property type="entry name" value="Ank_4"/>
    <property type="match status" value="1"/>
</dbReference>
<dbReference type="Pfam" id="PF01926">
    <property type="entry name" value="MMR_HSR1"/>
    <property type="match status" value="1"/>
</dbReference>
<evidence type="ECO:0000259" key="5">
    <source>
        <dbReference type="Pfam" id="PF06985"/>
    </source>
</evidence>
<keyword evidence="8" id="KW-1185">Reference proteome</keyword>
<sequence length="1097" mass="122605">MRLLNVETFRLEEFSYVAPPPYAILSHTWGKDSEEVSFQDVANGRLDTPETRPGKLGGCCAQAKNDGYKYVWIDTCCIDKMNSVELQEAINSMFRWYQQAHICYAFLADVHAGDDPHDPQSKFSSSLWFRRAWTLQELLAPHSVRFYGSDWRHLGTKGDLCEVIEKITEIPTQFLLGIAELRHASVAQRMSWAARRGAKRKEDIAYCLLGIFDVTMPMIYGEGDRAFRRLQEQILKDINDDSILAWGLELRKSASDSSSMSTAKGVLAAAPSDFAECGQIASRGPLTGHAVDIYGGNLRLQLCLVNPSAGQTIGLLTCGPEDDPESVVGIPLDSTSKEPSGEYMRKNGRRALLISRPPTGVVSQPVQLRIDGENRPPTVQSQACWFRFQNSISSLKLIEVEPSSRWHRERALFEVNELVDNDMQRTLTRFRHEDDESRDFMVIIEIDVQHSELQARCHVMTASRKTSLQDVAGKLDRMRPEALGKQSASNGILNLYVTSGFVSSHRMLVIRLDTSSNPPPVSINATMELRYLGLMLAIDGMQKAEETECFKLKEANRLLEDKNAGLGGLKSELGAVEDEVAKVEYTISQLRERERLISIKVADGLHELDLLKAKAEDAKQQQETMSGKRLATQQFLNELLDSKRTIEQTSEQPTVEDNLTLHWATLTGLVAVAQILVDGGADVAARDQEGLTPLHWAALNGHEAIMQILVDQGADIAAKDQEGVTPLHCAALNGHEAAIQMLVDGGADVAAKDLKGDTPLHYADRNGHKAVAQMLSKNDIIIAVMGVTGAGKSRFISLLSNAEIEDVHELPALSRAVRVYSFVLGGFRVWLIDIPGFNDPDRLDAEALKDTAFWLARSYKRNYQLAGIVYLHRFTDTRMQGSANKRNLSVFKRLCGASNFDFVTVATTHYWADKEGKSVPQEVGERSIKVLTETNEILGEIVECGGKVDLHDGTKESARRIVEDLLKRNKRVTLDIQKELMDEQMSLLDTNAGLALQVEVIEEHQRSEKRLTELKEDINSARTEKDVRWQYDIGKYRAKFEADIQNGFVEIERLKINMRQMGGERGLIQMRKSMRQAGTGQPRAQEKYKGSGFFGKR</sequence>
<dbReference type="InterPro" id="IPR036770">
    <property type="entry name" value="Ankyrin_rpt-contain_sf"/>
</dbReference>
<evidence type="ECO:0000313" key="7">
    <source>
        <dbReference type="EMBL" id="KAJ9608201.1"/>
    </source>
</evidence>
<reference evidence="7" key="1">
    <citation type="submission" date="2022-10" db="EMBL/GenBank/DDBJ databases">
        <title>Culturing micro-colonial fungi from biological soil crusts in the Mojave desert and describing Neophaeococcomyces mojavensis, and introducing the new genera and species Taxawa tesnikishii.</title>
        <authorList>
            <person name="Kurbessoian T."/>
            <person name="Stajich J.E."/>
        </authorList>
    </citation>
    <scope>NUCLEOTIDE SEQUENCE</scope>
    <source>
        <strain evidence="7">TK_41</strain>
    </source>
</reference>
<dbReference type="SUPFAM" id="SSF48403">
    <property type="entry name" value="Ankyrin repeat"/>
    <property type="match status" value="1"/>
</dbReference>
<feature type="domain" description="G" evidence="4">
    <location>
        <begin position="782"/>
        <end position="871"/>
    </location>
</feature>
<feature type="domain" description="Heterokaryon incompatibility" evidence="5">
    <location>
        <begin position="22"/>
        <end position="111"/>
    </location>
</feature>
<dbReference type="Gene3D" id="3.40.50.300">
    <property type="entry name" value="P-loop containing nucleotide triphosphate hydrolases"/>
    <property type="match status" value="1"/>
</dbReference>
<dbReference type="PANTHER" id="PTHR10622:SF10">
    <property type="entry name" value="HET DOMAIN-CONTAINING PROTEIN"/>
    <property type="match status" value="1"/>
</dbReference>
<protein>
    <recommendedName>
        <fullName evidence="9">Heterokaryon incompatibility domain-containing protein</fullName>
    </recommendedName>
</protein>